<dbReference type="STRING" id="112903.SAMN04490178_14119"/>
<proteinExistence type="predicted"/>
<reference evidence="1 2" key="1">
    <citation type="submission" date="2016-10" db="EMBL/GenBank/DDBJ databases">
        <authorList>
            <person name="de Groot N.N."/>
        </authorList>
    </citation>
    <scope>NUCLEOTIDE SEQUENCE [LARGE SCALE GENOMIC DNA]</scope>
    <source>
        <strain evidence="1 2">DSM 13305</strain>
    </source>
</reference>
<accession>A0A1H8Y455</accession>
<keyword evidence="2" id="KW-1185">Reference proteome</keyword>
<gene>
    <name evidence="1" type="ORF">SAMN04490178_14119</name>
</gene>
<dbReference type="Proteomes" id="UP000198847">
    <property type="component" value="Unassembled WGS sequence"/>
</dbReference>
<dbReference type="OrthoDB" id="5861798at2"/>
<sequence>MNESAAGLWKETSKTEIAATIVLSDVLKPFQSPLEECYECGVELLTLPCNKQNADLQILAPYLKRTLNDLRAIWNLLLIGYTSQAGSIAAATFEHALIASSLLGHPDRVNKLTSQKYGDSPWSIKDLCKFQAIQAKEESIILGKVMTDMEFEIYWQRIYAAYKWLCKIKHPTLPSAAHDAGSTSLADGKYVVMALPDIRPNNNPVKYTIIVITVSRLHHLLRNLALRMDLDNKNDRVKRWQNILNKITPETVAAYESSTNHELPFTVYDSNLFALINNLI</sequence>
<dbReference type="RefSeq" id="WP_091752162.1">
    <property type="nucleotide sequence ID" value="NZ_FODY01000041.1"/>
</dbReference>
<dbReference type="EMBL" id="FODY01000041">
    <property type="protein sequence ID" value="SEP46852.1"/>
    <property type="molecule type" value="Genomic_DNA"/>
</dbReference>
<protein>
    <submittedName>
        <fullName evidence="1">Uncharacterized protein</fullName>
    </submittedName>
</protein>
<dbReference type="AlphaFoldDB" id="A0A1H8Y455"/>
<name>A0A1H8Y455_9FIRM</name>
<evidence type="ECO:0000313" key="2">
    <source>
        <dbReference type="Proteomes" id="UP000198847"/>
    </source>
</evidence>
<evidence type="ECO:0000313" key="1">
    <source>
        <dbReference type="EMBL" id="SEP46852.1"/>
    </source>
</evidence>
<organism evidence="1 2">
    <name type="scientific">Propionispora vibrioides</name>
    <dbReference type="NCBI Taxonomy" id="112903"/>
    <lineage>
        <taxon>Bacteria</taxon>
        <taxon>Bacillati</taxon>
        <taxon>Bacillota</taxon>
        <taxon>Negativicutes</taxon>
        <taxon>Selenomonadales</taxon>
        <taxon>Sporomusaceae</taxon>
        <taxon>Propionispora</taxon>
    </lineage>
</organism>